<dbReference type="EMBL" id="FPBO01000054">
    <property type="protein sequence ID" value="SFV16638.1"/>
    <property type="molecule type" value="Genomic_DNA"/>
</dbReference>
<dbReference type="OrthoDB" id="8820851at2"/>
<dbReference type="InterPro" id="IPR001172">
    <property type="entry name" value="FliN_T3SS_HrcQb"/>
</dbReference>
<proteinExistence type="inferred from homology"/>
<keyword evidence="4" id="KW-1003">Cell membrane</keyword>
<name>A0A1I7M3X4_9BURK</name>
<evidence type="ECO:0000256" key="4">
    <source>
        <dbReference type="ARBA" id="ARBA00022475"/>
    </source>
</evidence>
<dbReference type="NCBIfam" id="TIGR02480">
    <property type="entry name" value="fliN"/>
    <property type="match status" value="1"/>
</dbReference>
<dbReference type="SUPFAM" id="SSF101801">
    <property type="entry name" value="Surface presentation of antigens (SPOA)"/>
    <property type="match status" value="1"/>
</dbReference>
<comment type="similarity">
    <text evidence="2">Belongs to the FliN/MopA/SpaO family.</text>
</comment>
<dbReference type="PANTHER" id="PTHR43484:SF1">
    <property type="entry name" value="FLAGELLAR MOTOR SWITCH PROTEIN FLIN"/>
    <property type="match status" value="1"/>
</dbReference>
<dbReference type="PANTHER" id="PTHR43484">
    <property type="match status" value="1"/>
</dbReference>
<dbReference type="AlphaFoldDB" id="A0A1I7M3X4"/>
<protein>
    <recommendedName>
        <fullName evidence="3">Flagellar motor switch protein FliN</fullName>
    </recommendedName>
</protein>
<dbReference type="PRINTS" id="PR00956">
    <property type="entry name" value="FLGMOTORFLIN"/>
</dbReference>
<accession>A0A1I7M3X4</accession>
<evidence type="ECO:0000313" key="10">
    <source>
        <dbReference type="Proteomes" id="UP000199391"/>
    </source>
</evidence>
<feature type="domain" description="Flagellar motor switch protein FliN-like C-terminal" evidence="8">
    <location>
        <begin position="43"/>
        <end position="111"/>
    </location>
</feature>
<keyword evidence="9" id="KW-0969">Cilium</keyword>
<keyword evidence="6" id="KW-0283">Flagellar rotation</keyword>
<dbReference type="InterPro" id="IPR001543">
    <property type="entry name" value="FliN-like_C"/>
</dbReference>
<dbReference type="Proteomes" id="UP000199391">
    <property type="component" value="Unassembled WGS sequence"/>
</dbReference>
<keyword evidence="7" id="KW-0472">Membrane</keyword>
<evidence type="ECO:0000256" key="5">
    <source>
        <dbReference type="ARBA" id="ARBA00022500"/>
    </source>
</evidence>
<dbReference type="GO" id="GO:0006935">
    <property type="term" value="P:chemotaxis"/>
    <property type="evidence" value="ECO:0007669"/>
    <property type="project" value="UniProtKB-KW"/>
</dbReference>
<keyword evidence="10" id="KW-1185">Reference proteome</keyword>
<dbReference type="InterPro" id="IPR036429">
    <property type="entry name" value="SpoA-like_sf"/>
</dbReference>
<dbReference type="InterPro" id="IPR051469">
    <property type="entry name" value="FliN/MopA/SpaO"/>
</dbReference>
<evidence type="ECO:0000313" key="9">
    <source>
        <dbReference type="EMBL" id="SFV16638.1"/>
    </source>
</evidence>
<evidence type="ECO:0000256" key="1">
    <source>
        <dbReference type="ARBA" id="ARBA00004413"/>
    </source>
</evidence>
<gene>
    <name evidence="9" type="ORF">SAMN05216552_105413</name>
</gene>
<evidence type="ECO:0000256" key="3">
    <source>
        <dbReference type="ARBA" id="ARBA00021897"/>
    </source>
</evidence>
<evidence type="ECO:0000256" key="7">
    <source>
        <dbReference type="ARBA" id="ARBA00023136"/>
    </source>
</evidence>
<keyword evidence="9" id="KW-0282">Flagellum</keyword>
<comment type="subcellular location">
    <subcellularLocation>
        <location evidence="1">Cell membrane</location>
        <topology evidence="1">Peripheral membrane protein</topology>
        <orientation evidence="1">Cytoplasmic side</orientation>
    </subcellularLocation>
</comment>
<dbReference type="STRING" id="1035707.SAMN05216552_105413"/>
<dbReference type="InterPro" id="IPR012826">
    <property type="entry name" value="FliN"/>
</dbReference>
<sequence>MSSSMSGKTQDKAAGHTQLIELAEIQPQPPAGPAVLAGNLSLLDSVPVSVSVVVGEARTTVGDLMALRELSVLKIDRSVDCPVDVVVNGNVVARGQLVVVDDNFGVRISEIAPAAKA</sequence>
<dbReference type="GO" id="GO:0071973">
    <property type="term" value="P:bacterial-type flagellum-dependent cell motility"/>
    <property type="evidence" value="ECO:0007669"/>
    <property type="project" value="InterPro"/>
</dbReference>
<keyword evidence="9" id="KW-0966">Cell projection</keyword>
<organism evidence="9 10">
    <name type="scientific">Pseudoduganella namucuonensis</name>
    <dbReference type="NCBI Taxonomy" id="1035707"/>
    <lineage>
        <taxon>Bacteria</taxon>
        <taxon>Pseudomonadati</taxon>
        <taxon>Pseudomonadota</taxon>
        <taxon>Betaproteobacteria</taxon>
        <taxon>Burkholderiales</taxon>
        <taxon>Oxalobacteraceae</taxon>
        <taxon>Telluria group</taxon>
        <taxon>Pseudoduganella</taxon>
    </lineage>
</organism>
<dbReference type="GO" id="GO:0003774">
    <property type="term" value="F:cytoskeletal motor activity"/>
    <property type="evidence" value="ECO:0007669"/>
    <property type="project" value="InterPro"/>
</dbReference>
<evidence type="ECO:0000259" key="8">
    <source>
        <dbReference type="Pfam" id="PF01052"/>
    </source>
</evidence>
<dbReference type="GO" id="GO:0009425">
    <property type="term" value="C:bacterial-type flagellum basal body"/>
    <property type="evidence" value="ECO:0007669"/>
    <property type="project" value="InterPro"/>
</dbReference>
<evidence type="ECO:0000256" key="6">
    <source>
        <dbReference type="ARBA" id="ARBA00022779"/>
    </source>
</evidence>
<dbReference type="Pfam" id="PF01052">
    <property type="entry name" value="FliMN_C"/>
    <property type="match status" value="1"/>
</dbReference>
<evidence type="ECO:0000256" key="2">
    <source>
        <dbReference type="ARBA" id="ARBA00009226"/>
    </source>
</evidence>
<keyword evidence="5" id="KW-0145">Chemotaxis</keyword>
<dbReference type="Gene3D" id="2.30.330.10">
    <property type="entry name" value="SpoA-like"/>
    <property type="match status" value="1"/>
</dbReference>
<reference evidence="10" key="1">
    <citation type="submission" date="2016-10" db="EMBL/GenBank/DDBJ databases">
        <authorList>
            <person name="Varghese N."/>
            <person name="Submissions S."/>
        </authorList>
    </citation>
    <scope>NUCLEOTIDE SEQUENCE [LARGE SCALE GENOMIC DNA]</scope>
    <source>
        <strain evidence="10">CGMCC 1.11014</strain>
    </source>
</reference>
<dbReference type="GO" id="GO:0005886">
    <property type="term" value="C:plasma membrane"/>
    <property type="evidence" value="ECO:0007669"/>
    <property type="project" value="UniProtKB-SubCell"/>
</dbReference>